<accession>A0A178Y4Q3</accession>
<dbReference type="Proteomes" id="UP000094025">
    <property type="component" value="Unassembled WGS sequence"/>
</dbReference>
<dbReference type="InterPro" id="IPR018634">
    <property type="entry name" value="ChrB_C"/>
</dbReference>
<dbReference type="OrthoDB" id="9784302at2"/>
<reference evidence="2 3" key="1">
    <citation type="journal article" date="2016" name="Int. J. Syst. Evol. Microbiol.">
        <title>Ensifer glycinis sp. nov., an novel rhizobial species associated with Glycine spp.</title>
        <authorList>
            <person name="Yan H."/>
            <person name="Yan J."/>
            <person name="Sui X.H."/>
            <person name="Wang E.T."/>
            <person name="Chen W.X."/>
            <person name="Zhang X.X."/>
            <person name="Chen W.F."/>
        </authorList>
    </citation>
    <scope>NUCLEOTIDE SEQUENCE [LARGE SCALE GENOMIC DNA]</scope>
    <source>
        <strain evidence="2 3">CCBAU 23380</strain>
    </source>
</reference>
<dbReference type="PROSITE" id="PS50206">
    <property type="entry name" value="RHODANESE_3"/>
    <property type="match status" value="1"/>
</dbReference>
<dbReference type="GO" id="GO:0016740">
    <property type="term" value="F:transferase activity"/>
    <property type="evidence" value="ECO:0007669"/>
    <property type="project" value="UniProtKB-KW"/>
</dbReference>
<dbReference type="Pfam" id="PF09828">
    <property type="entry name" value="ChrB_C"/>
    <property type="match status" value="1"/>
</dbReference>
<name>A0A178Y4Q3_9HYPH</name>
<gene>
    <name evidence="2" type="ORF">AU381_14630</name>
</gene>
<evidence type="ECO:0000313" key="2">
    <source>
        <dbReference type="EMBL" id="OAP42431.1"/>
    </source>
</evidence>
<dbReference type="Pfam" id="PF00581">
    <property type="entry name" value="Rhodanese"/>
    <property type="match status" value="1"/>
</dbReference>
<keyword evidence="3" id="KW-1185">Reference proteome</keyword>
<dbReference type="InterPro" id="IPR036873">
    <property type="entry name" value="Rhodanese-like_dom_sf"/>
</dbReference>
<dbReference type="SMART" id="SM00450">
    <property type="entry name" value="RHOD"/>
    <property type="match status" value="1"/>
</dbReference>
<evidence type="ECO:0000313" key="3">
    <source>
        <dbReference type="Proteomes" id="UP000094025"/>
    </source>
</evidence>
<dbReference type="Gene3D" id="3.40.250.10">
    <property type="entry name" value="Rhodanese-like domain"/>
    <property type="match status" value="1"/>
</dbReference>
<organism evidence="2 3">
    <name type="scientific">Sinorhizobium glycinis</name>
    <dbReference type="NCBI Taxonomy" id="1472378"/>
    <lineage>
        <taxon>Bacteria</taxon>
        <taxon>Pseudomonadati</taxon>
        <taxon>Pseudomonadota</taxon>
        <taxon>Alphaproteobacteria</taxon>
        <taxon>Hyphomicrobiales</taxon>
        <taxon>Rhizobiaceae</taxon>
        <taxon>Sinorhizobium/Ensifer group</taxon>
        <taxon>Sinorhizobium</taxon>
    </lineage>
</organism>
<dbReference type="RefSeq" id="WP_064240276.1">
    <property type="nucleotide sequence ID" value="NZ_LPUX01000050.1"/>
</dbReference>
<dbReference type="STRING" id="1472378.AU381_14630"/>
<proteinExistence type="predicted"/>
<dbReference type="AlphaFoldDB" id="A0A178Y4Q3"/>
<comment type="caution">
    <text evidence="2">The sequence shown here is derived from an EMBL/GenBank/DDBJ whole genome shotgun (WGS) entry which is preliminary data.</text>
</comment>
<sequence length="273" mass="30381">MSSLLEISPEKLVRLIGTPKCPALIDVRIDEDFDEDPRLLPGSVRRDYRNVQGWAAELDSDSAVVICHRGKKLSYGVAAWLRNYGIAADVLEGGFEAWGKGGYPAVPASAIPERDASGRTVWVTRARPKIDRIACPWLIRRFVDPQAVFLYVSPSEVETVAERFAATPFDIDAPVRWSHKGELCTFDVMVEEFGLSTEPLLRLATIVRGADTSRLDLAPQAPGLLAASLGLSRMYADDLEQLEAGMLLYDAFYRWCRDATDETHNWPSPKKDL</sequence>
<keyword evidence="2" id="KW-0808">Transferase</keyword>
<feature type="domain" description="Rhodanese" evidence="1">
    <location>
        <begin position="24"/>
        <end position="107"/>
    </location>
</feature>
<dbReference type="InterPro" id="IPR001763">
    <property type="entry name" value="Rhodanese-like_dom"/>
</dbReference>
<evidence type="ECO:0000259" key="1">
    <source>
        <dbReference type="PROSITE" id="PS50206"/>
    </source>
</evidence>
<dbReference type="SUPFAM" id="SSF52821">
    <property type="entry name" value="Rhodanese/Cell cycle control phosphatase"/>
    <property type="match status" value="1"/>
</dbReference>
<dbReference type="EMBL" id="LPUX01000050">
    <property type="protein sequence ID" value="OAP42431.1"/>
    <property type="molecule type" value="Genomic_DNA"/>
</dbReference>
<protein>
    <submittedName>
        <fullName evidence="2">Sulfurtransferase</fullName>
    </submittedName>
</protein>